<accession>A0A2S1P8R9</accession>
<reference evidence="4" key="1">
    <citation type="journal article" date="2018" name="Org. Lett.">
        <title>Discovery, Biosynthesis, and Heterologous Production of Streptoseomycin, an Anti-Microaerophilic Bacteria Macrodilactone.</title>
        <authorList>
            <person name="Zhang B."/>
            <person name="Wang K.B."/>
            <person name="Wang W."/>
            <person name="Bi S.F."/>
            <person name="Mei Y.N."/>
            <person name="Deng X.Z."/>
            <person name="Jiao R.H."/>
            <person name="Tan R.X."/>
            <person name="Ge H.M."/>
        </authorList>
    </citation>
    <scope>NUCLEOTIDE SEQUENCE</scope>
    <source>
        <strain evidence="4">A01</strain>
    </source>
</reference>
<dbReference type="GO" id="GO:0008610">
    <property type="term" value="P:lipid biosynthetic process"/>
    <property type="evidence" value="ECO:0007669"/>
    <property type="project" value="TreeGrafter"/>
</dbReference>
<dbReference type="PANTHER" id="PTHR11487:SF0">
    <property type="entry name" value="S-ACYL FATTY ACID SYNTHASE THIOESTERASE, MEDIUM CHAIN"/>
    <property type="match status" value="1"/>
</dbReference>
<dbReference type="InterPro" id="IPR029058">
    <property type="entry name" value="AB_hydrolase_fold"/>
</dbReference>
<dbReference type="AlphaFoldDB" id="A0A2S1P8R9"/>
<proteinExistence type="inferred from homology"/>
<evidence type="ECO:0000313" key="4">
    <source>
        <dbReference type="EMBL" id="AWH12931.1"/>
    </source>
</evidence>
<dbReference type="InterPro" id="IPR020802">
    <property type="entry name" value="TesA-like"/>
</dbReference>
<dbReference type="SUPFAM" id="SSF53474">
    <property type="entry name" value="alpha/beta-Hydrolases"/>
    <property type="match status" value="1"/>
</dbReference>
<evidence type="ECO:0000256" key="1">
    <source>
        <dbReference type="ARBA" id="ARBA00007169"/>
    </source>
</evidence>
<dbReference type="Pfam" id="PF00975">
    <property type="entry name" value="Thioesterase"/>
    <property type="match status" value="1"/>
</dbReference>
<sequence>MTTHGTDRDLWIRRYHPAEQARTRLLCLPHAGGSATFYFPVSRALAPRVEVLAAQYPGRQDRRQEPCIDNIPELADRLLPLVVAEQDGRPLALFGHSMGASLAFELAGLLEQRAGIVPVMLFASGRRAPSRFRPQDDVHRRGDEALLRDVRQLSGTDDRFLADDDLLRMVLPAIRSDYRAAETYRPQRVHRVSCPVTAFVGDDDPKAPLDDVRVWREHTSGPFTMEVFPGGHFYLTEQAPRLIARIEDVLTGLWANS</sequence>
<evidence type="ECO:0000259" key="3">
    <source>
        <dbReference type="SMART" id="SM00824"/>
    </source>
</evidence>
<dbReference type="GO" id="GO:0016787">
    <property type="term" value="F:hydrolase activity"/>
    <property type="evidence" value="ECO:0007669"/>
    <property type="project" value="UniProtKB-KW"/>
</dbReference>
<dbReference type="SMART" id="SM00824">
    <property type="entry name" value="PKS_TE"/>
    <property type="match status" value="1"/>
</dbReference>
<dbReference type="PANTHER" id="PTHR11487">
    <property type="entry name" value="THIOESTERASE"/>
    <property type="match status" value="1"/>
</dbReference>
<dbReference type="InterPro" id="IPR001031">
    <property type="entry name" value="Thioesterase"/>
</dbReference>
<feature type="domain" description="Thioesterase TesA-like" evidence="3">
    <location>
        <begin position="26"/>
        <end position="250"/>
    </location>
</feature>
<evidence type="ECO:0000256" key="2">
    <source>
        <dbReference type="ARBA" id="ARBA00022801"/>
    </source>
</evidence>
<comment type="similarity">
    <text evidence="1">Belongs to the thioesterase family.</text>
</comment>
<protein>
    <submittedName>
        <fullName evidence="4">StmV</fullName>
    </submittedName>
</protein>
<keyword evidence="2" id="KW-0378">Hydrolase</keyword>
<organism evidence="4">
    <name type="scientific">Streptomyces seoulensis</name>
    <dbReference type="NCBI Taxonomy" id="73044"/>
    <lineage>
        <taxon>Bacteria</taxon>
        <taxon>Bacillati</taxon>
        <taxon>Actinomycetota</taxon>
        <taxon>Actinomycetes</taxon>
        <taxon>Kitasatosporales</taxon>
        <taxon>Streptomycetaceae</taxon>
        <taxon>Streptomyces</taxon>
    </lineage>
</organism>
<dbReference type="EMBL" id="MG891745">
    <property type="protein sequence ID" value="AWH12931.1"/>
    <property type="molecule type" value="Genomic_DNA"/>
</dbReference>
<name>A0A2S1P8R9_STRSO</name>
<dbReference type="Gene3D" id="3.40.50.1820">
    <property type="entry name" value="alpha/beta hydrolase"/>
    <property type="match status" value="1"/>
</dbReference>
<dbReference type="InterPro" id="IPR012223">
    <property type="entry name" value="TEII"/>
</dbReference>